<evidence type="ECO:0000256" key="1">
    <source>
        <dbReference type="SAM" id="MobiDB-lite"/>
    </source>
</evidence>
<dbReference type="PANTHER" id="PTHR40940:SF2">
    <property type="entry name" value="BATD"/>
    <property type="match status" value="1"/>
</dbReference>
<gene>
    <name evidence="3" type="ORF">LZC94_07800</name>
</gene>
<evidence type="ECO:0000313" key="4">
    <source>
        <dbReference type="Proteomes" id="UP001370348"/>
    </source>
</evidence>
<name>A0ABZ2M3N7_9BACT</name>
<dbReference type="InterPro" id="IPR025738">
    <property type="entry name" value="BatD"/>
</dbReference>
<feature type="transmembrane region" description="Helical" evidence="2">
    <location>
        <begin position="485"/>
        <end position="507"/>
    </location>
</feature>
<keyword evidence="4" id="KW-1185">Reference proteome</keyword>
<protein>
    <submittedName>
        <fullName evidence="3">BatD family protein</fullName>
    </submittedName>
</protein>
<dbReference type="EMBL" id="CP089984">
    <property type="protein sequence ID" value="WXB17170.1"/>
    <property type="molecule type" value="Genomic_DNA"/>
</dbReference>
<dbReference type="Proteomes" id="UP001370348">
    <property type="component" value="Chromosome"/>
</dbReference>
<proteinExistence type="predicted"/>
<keyword evidence="2" id="KW-1133">Transmembrane helix</keyword>
<accession>A0ABZ2M3N7</accession>
<dbReference type="RefSeq" id="WP_394826801.1">
    <property type="nucleotide sequence ID" value="NZ_CP089984.1"/>
</dbReference>
<feature type="region of interest" description="Disordered" evidence="1">
    <location>
        <begin position="159"/>
        <end position="181"/>
    </location>
</feature>
<keyword evidence="2" id="KW-0812">Transmembrane</keyword>
<sequence length="628" mass="67109">MKLARTFGVFYTFLAVLLFVVRARAAGAPEMRASVDSDVVGVGDEFELHLKATVTGQISGVEIAPDPHVAKLGRPTVGTFSEMNLRNGVLVQKQGVNVTFRLSATKVGAAVLKPTLSIGGTTYAANTVPIRIVAAGQAPPRRQPRDPFGNLPDPFGGLRGLFGNPFGDPDEDQPSSRGLLDVPTDPRYALPAPRARGVFLHAGVDKTNAVIGEQVTLSIYEYIDVGLAREPDFNDVHDASASEFVRRQLLEETQNPKIIGHTRIGNGIWAVRLLRKMALFPIKTGELKIGPMTLAVVGPSGATSDKRESETLTVHVTEPPIAGRPPGYSIGDVGRFELSATVDPREVAHGGIASVSLELSGTGNLPSSIVPPARQGVEWLQPEIKEKMGAEKNDRYGGKRTFNYVVRLTREGPIDLGEIAIPFYDPDARAYDVARAALGSITVKPGGAAAGNAGGPSAPLPNLPELRRSLGPPVASHAHLTDTRAFWFALAAPSLSFVLFASSRAAARRLRDRVRTRSASPDTLLKQRVQEADTACAGGDPRAADAAIARALEQATIVHAQLNVRAIATRQIAAALVEHKVAEPLARAIEDLLAECESARFAPSEGEIAVSRERWRRAKDCMSDLRKG</sequence>
<reference evidence="3 4" key="1">
    <citation type="submission" date="2021-12" db="EMBL/GenBank/DDBJ databases">
        <title>Discovery of the Pendulisporaceae a myxobacterial family with distinct sporulation behavior and unique specialized metabolism.</title>
        <authorList>
            <person name="Garcia R."/>
            <person name="Popoff A."/>
            <person name="Bader C.D."/>
            <person name="Loehr J."/>
            <person name="Walesch S."/>
            <person name="Walt C."/>
            <person name="Boldt J."/>
            <person name="Bunk B."/>
            <person name="Haeckl F.J.F.P.J."/>
            <person name="Gunesch A.P."/>
            <person name="Birkelbach J."/>
            <person name="Nuebel U."/>
            <person name="Pietschmann T."/>
            <person name="Bach T."/>
            <person name="Mueller R."/>
        </authorList>
    </citation>
    <scope>NUCLEOTIDE SEQUENCE [LARGE SCALE GENOMIC DNA]</scope>
    <source>
        <strain evidence="3 4">MSr11954</strain>
    </source>
</reference>
<keyword evidence="2" id="KW-0472">Membrane</keyword>
<organism evidence="3 4">
    <name type="scientific">Pendulispora albinea</name>
    <dbReference type="NCBI Taxonomy" id="2741071"/>
    <lineage>
        <taxon>Bacteria</taxon>
        <taxon>Pseudomonadati</taxon>
        <taxon>Myxococcota</taxon>
        <taxon>Myxococcia</taxon>
        <taxon>Myxococcales</taxon>
        <taxon>Sorangiineae</taxon>
        <taxon>Pendulisporaceae</taxon>
        <taxon>Pendulispora</taxon>
    </lineage>
</organism>
<evidence type="ECO:0000313" key="3">
    <source>
        <dbReference type="EMBL" id="WXB17170.1"/>
    </source>
</evidence>
<dbReference type="PANTHER" id="PTHR40940">
    <property type="entry name" value="PROTEIN BATD-RELATED"/>
    <property type="match status" value="1"/>
</dbReference>
<evidence type="ECO:0000256" key="2">
    <source>
        <dbReference type="SAM" id="Phobius"/>
    </source>
</evidence>